<dbReference type="AlphaFoldDB" id="A0A6C0F146"/>
<proteinExistence type="predicted"/>
<dbReference type="EMBL" id="MN739014">
    <property type="protein sequence ID" value="QHT35217.1"/>
    <property type="molecule type" value="Genomic_DNA"/>
</dbReference>
<evidence type="ECO:0008006" key="2">
    <source>
        <dbReference type="Google" id="ProtNLM"/>
    </source>
</evidence>
<protein>
    <recommendedName>
        <fullName evidence="2">Lectin/glucanase superfamily protein</fullName>
    </recommendedName>
</protein>
<reference evidence="1" key="1">
    <citation type="journal article" date="2020" name="Nature">
        <title>Giant virus diversity and host interactions through global metagenomics.</title>
        <authorList>
            <person name="Schulz F."/>
            <person name="Roux S."/>
            <person name="Paez-Espino D."/>
            <person name="Jungbluth S."/>
            <person name="Walsh D.A."/>
            <person name="Denef V.J."/>
            <person name="McMahon K.D."/>
            <person name="Konstantinidis K.T."/>
            <person name="Eloe-Fadrosh E.A."/>
            <person name="Kyrpides N.C."/>
            <person name="Woyke T."/>
        </authorList>
    </citation>
    <scope>NUCLEOTIDE SEQUENCE</scope>
    <source>
        <strain evidence="1">GVMAG-M-3300009180-1</strain>
    </source>
</reference>
<name>A0A6C0F146_9ZZZZ</name>
<organism evidence="1">
    <name type="scientific">viral metagenome</name>
    <dbReference type="NCBI Taxonomy" id="1070528"/>
    <lineage>
        <taxon>unclassified sequences</taxon>
        <taxon>metagenomes</taxon>
        <taxon>organismal metagenomes</taxon>
    </lineage>
</organism>
<sequence length="215" mass="23817">MDFLVIFLAILLIVVIFYMVYTKSDNTKSKIEVDMSAQLADITTDKLVKPDAVSYTYKVWLYVDKPISSTAFIFARDKDLTLKLNGTTSVLSVTTKHESSADITHMITNNFPLQKWVYVVISVDNATIDMYLDGKLVKSVVDMHTPDGTSPIKFGINSGVFMSKFNRVVGASDPQTVWSDYLDGSGSGLSNLANKYSVNLTVLKDNVLSTSVSLW</sequence>
<dbReference type="Pfam" id="PF13385">
    <property type="entry name" value="Laminin_G_3"/>
    <property type="match status" value="1"/>
</dbReference>
<dbReference type="InterPro" id="IPR013320">
    <property type="entry name" value="ConA-like_dom_sf"/>
</dbReference>
<dbReference type="Gene3D" id="2.60.120.200">
    <property type="match status" value="1"/>
</dbReference>
<dbReference type="SUPFAM" id="SSF49899">
    <property type="entry name" value="Concanavalin A-like lectins/glucanases"/>
    <property type="match status" value="1"/>
</dbReference>
<accession>A0A6C0F146</accession>
<evidence type="ECO:0000313" key="1">
    <source>
        <dbReference type="EMBL" id="QHT35217.1"/>
    </source>
</evidence>